<keyword evidence="1" id="KW-1133">Transmembrane helix</keyword>
<keyword evidence="1" id="KW-0812">Transmembrane</keyword>
<proteinExistence type="predicted"/>
<evidence type="ECO:0000256" key="1">
    <source>
        <dbReference type="SAM" id="Phobius"/>
    </source>
</evidence>
<protein>
    <submittedName>
        <fullName evidence="2">Uncharacterized protein</fullName>
    </submittedName>
</protein>
<feature type="transmembrane region" description="Helical" evidence="1">
    <location>
        <begin position="36"/>
        <end position="55"/>
    </location>
</feature>
<name>A0A645FTQ2_9ZZZZ</name>
<keyword evidence="1" id="KW-0472">Membrane</keyword>
<evidence type="ECO:0000313" key="2">
    <source>
        <dbReference type="EMBL" id="MPN16849.1"/>
    </source>
</evidence>
<comment type="caution">
    <text evidence="2">The sequence shown here is derived from an EMBL/GenBank/DDBJ whole genome shotgun (WGS) entry which is preliminary data.</text>
</comment>
<dbReference type="EMBL" id="VSSQ01063849">
    <property type="protein sequence ID" value="MPN16849.1"/>
    <property type="molecule type" value="Genomic_DNA"/>
</dbReference>
<gene>
    <name evidence="2" type="ORF">SDC9_164196</name>
</gene>
<feature type="transmembrane region" description="Helical" evidence="1">
    <location>
        <begin position="7"/>
        <end position="30"/>
    </location>
</feature>
<sequence>MKKSNAFFTLLTIIFIIMLFGVNNITSVIYYRKVLIIIFAFLALISVIANLLIYIKVNKK</sequence>
<reference evidence="2" key="1">
    <citation type="submission" date="2019-08" db="EMBL/GenBank/DDBJ databases">
        <authorList>
            <person name="Kucharzyk K."/>
            <person name="Murdoch R.W."/>
            <person name="Higgins S."/>
            <person name="Loffler F."/>
        </authorList>
    </citation>
    <scope>NUCLEOTIDE SEQUENCE</scope>
</reference>
<dbReference type="AlphaFoldDB" id="A0A645FTQ2"/>
<organism evidence="2">
    <name type="scientific">bioreactor metagenome</name>
    <dbReference type="NCBI Taxonomy" id="1076179"/>
    <lineage>
        <taxon>unclassified sequences</taxon>
        <taxon>metagenomes</taxon>
        <taxon>ecological metagenomes</taxon>
    </lineage>
</organism>
<accession>A0A645FTQ2</accession>